<protein>
    <submittedName>
        <fullName evidence="2">Uncharacterized protein</fullName>
    </submittedName>
</protein>
<sequence length="273" mass="30497">MASRIDDRWFWLGLGAFTFFAVKGVAYGLRTIVTLTEVHTPPPKPTIPSAAARNEDAIKISSLETLALCNNVEIRKASTRILCERFITDNAACALLWKDLDSRNPLRVRRAELALRLLDDYGVLRECRASYNRNFSMREDLVEVPLPRRSRNSNEERELRRRRREAMFFNEGDRPISQEDVWMRDDTGLMGPDFARDLAGLTADMTRVDAEVQALMRSLHPGEEAAAGVDSLMERLAAITSSPPGPDADVGRLEREGTPSPSSSASSSETSEV</sequence>
<organism evidence="2 3">
    <name type="scientific">Dendryphion nanum</name>
    <dbReference type="NCBI Taxonomy" id="256645"/>
    <lineage>
        <taxon>Eukaryota</taxon>
        <taxon>Fungi</taxon>
        <taxon>Dikarya</taxon>
        <taxon>Ascomycota</taxon>
        <taxon>Pezizomycotina</taxon>
        <taxon>Dothideomycetes</taxon>
        <taxon>Pleosporomycetidae</taxon>
        <taxon>Pleosporales</taxon>
        <taxon>Torulaceae</taxon>
        <taxon>Dendryphion</taxon>
    </lineage>
</organism>
<proteinExistence type="predicted"/>
<gene>
    <name evidence="2" type="ORF">B0J11DRAFT_506875</name>
</gene>
<dbReference type="OrthoDB" id="5385189at2759"/>
<dbReference type="AlphaFoldDB" id="A0A9P9DNC4"/>
<keyword evidence="3" id="KW-1185">Reference proteome</keyword>
<accession>A0A9P9DNC4</accession>
<evidence type="ECO:0000313" key="2">
    <source>
        <dbReference type="EMBL" id="KAH7123825.1"/>
    </source>
</evidence>
<comment type="caution">
    <text evidence="2">The sequence shown here is derived from an EMBL/GenBank/DDBJ whole genome shotgun (WGS) entry which is preliminary data.</text>
</comment>
<evidence type="ECO:0000256" key="1">
    <source>
        <dbReference type="SAM" id="MobiDB-lite"/>
    </source>
</evidence>
<feature type="compositionally biased region" description="Low complexity" evidence="1">
    <location>
        <begin position="258"/>
        <end position="273"/>
    </location>
</feature>
<evidence type="ECO:0000313" key="3">
    <source>
        <dbReference type="Proteomes" id="UP000700596"/>
    </source>
</evidence>
<reference evidence="2" key="1">
    <citation type="journal article" date="2021" name="Nat. Commun.">
        <title>Genetic determinants of endophytism in the Arabidopsis root mycobiome.</title>
        <authorList>
            <person name="Mesny F."/>
            <person name="Miyauchi S."/>
            <person name="Thiergart T."/>
            <person name="Pickel B."/>
            <person name="Atanasova L."/>
            <person name="Karlsson M."/>
            <person name="Huettel B."/>
            <person name="Barry K.W."/>
            <person name="Haridas S."/>
            <person name="Chen C."/>
            <person name="Bauer D."/>
            <person name="Andreopoulos W."/>
            <person name="Pangilinan J."/>
            <person name="LaButti K."/>
            <person name="Riley R."/>
            <person name="Lipzen A."/>
            <person name="Clum A."/>
            <person name="Drula E."/>
            <person name="Henrissat B."/>
            <person name="Kohler A."/>
            <person name="Grigoriev I.V."/>
            <person name="Martin F.M."/>
            <person name="Hacquard S."/>
        </authorList>
    </citation>
    <scope>NUCLEOTIDE SEQUENCE</scope>
    <source>
        <strain evidence="2">MPI-CAGE-CH-0243</strain>
    </source>
</reference>
<name>A0A9P9DNC4_9PLEO</name>
<dbReference type="EMBL" id="JAGMWT010000008">
    <property type="protein sequence ID" value="KAH7123825.1"/>
    <property type="molecule type" value="Genomic_DNA"/>
</dbReference>
<feature type="region of interest" description="Disordered" evidence="1">
    <location>
        <begin position="237"/>
        <end position="273"/>
    </location>
</feature>
<dbReference type="Proteomes" id="UP000700596">
    <property type="component" value="Unassembled WGS sequence"/>
</dbReference>